<dbReference type="KEGG" id="vnx:VNE69_07302"/>
<organism evidence="2 3">
    <name type="scientific">Vairimorpha necatrix</name>
    <dbReference type="NCBI Taxonomy" id="6039"/>
    <lineage>
        <taxon>Eukaryota</taxon>
        <taxon>Fungi</taxon>
        <taxon>Fungi incertae sedis</taxon>
        <taxon>Microsporidia</taxon>
        <taxon>Nosematidae</taxon>
        <taxon>Vairimorpha</taxon>
    </lineage>
</organism>
<protein>
    <submittedName>
        <fullName evidence="2">SP-containing membrane protein</fullName>
    </submittedName>
</protein>
<feature type="transmembrane region" description="Helical" evidence="1">
    <location>
        <begin position="277"/>
        <end position="299"/>
    </location>
</feature>
<name>A0AAX4JE38_9MICR</name>
<dbReference type="RefSeq" id="XP_065330382.1">
    <property type="nucleotide sequence ID" value="XM_065474310.1"/>
</dbReference>
<evidence type="ECO:0000313" key="2">
    <source>
        <dbReference type="EMBL" id="WUR04237.1"/>
    </source>
</evidence>
<sequence length="326" mass="38041">MILILWFLKFVISINDLNEYFDNKNSSLKSKENLFKKINYDLAYLKALYRAIYDVIIKIIYKGDSYLKIKQHNHSEREYFGELGCNKTTERYLPSENINVLMLSHTEQLDSIATEVVPMVELLYLCEVYGEYDKEHDMVILGPDLENIIKDSFEIYKGASLFSRTVKLKQCFDKKFLDRIGCENYFDFNATKETIERSHQKQRGNINDSLLLKNTENYVTSNLTKEIFLQNTSVDVPNTTESDFKLLPYNSTLNGNSADIDVQGSQSGYSLYFRSSYMLFLVLLFFIILVVGIILFYFIRKYKKSKRSYELAPVEAIKLTNITSDQ</sequence>
<dbReference type="GeneID" id="90542058"/>
<keyword evidence="1" id="KW-0812">Transmembrane</keyword>
<evidence type="ECO:0000256" key="1">
    <source>
        <dbReference type="SAM" id="Phobius"/>
    </source>
</evidence>
<keyword evidence="1" id="KW-1133">Transmembrane helix</keyword>
<dbReference type="Proteomes" id="UP001334084">
    <property type="component" value="Chromosome 7"/>
</dbReference>
<accession>A0AAX4JE38</accession>
<keyword evidence="3" id="KW-1185">Reference proteome</keyword>
<proteinExistence type="predicted"/>
<evidence type="ECO:0000313" key="3">
    <source>
        <dbReference type="Proteomes" id="UP001334084"/>
    </source>
</evidence>
<keyword evidence="1" id="KW-0472">Membrane</keyword>
<dbReference type="EMBL" id="CP142732">
    <property type="protein sequence ID" value="WUR04237.1"/>
    <property type="molecule type" value="Genomic_DNA"/>
</dbReference>
<dbReference type="AlphaFoldDB" id="A0AAX4JE38"/>
<gene>
    <name evidence="2" type="ORF">VNE69_07302</name>
</gene>
<reference evidence="2" key="1">
    <citation type="journal article" date="2024" name="BMC Genomics">
        <title>Functional annotation of a divergent genome using sequence and structure-based similarity.</title>
        <authorList>
            <person name="Svedberg D."/>
            <person name="Winiger R.R."/>
            <person name="Berg A."/>
            <person name="Sharma H."/>
            <person name="Tellgren-Roth C."/>
            <person name="Debrunner-Vossbrinck B.A."/>
            <person name="Vossbrinck C.R."/>
            <person name="Barandun J."/>
        </authorList>
    </citation>
    <scope>NUCLEOTIDE SEQUENCE</scope>
    <source>
        <strain evidence="2">Illinois isolate</strain>
    </source>
</reference>